<dbReference type="PANTHER" id="PTHR10963">
    <property type="entry name" value="GLYCOSYL HYDROLASE-RELATED"/>
    <property type="match status" value="1"/>
</dbReference>
<dbReference type="GO" id="GO:0009251">
    <property type="term" value="P:glucan catabolic process"/>
    <property type="evidence" value="ECO:0007669"/>
    <property type="project" value="TreeGrafter"/>
</dbReference>
<dbReference type="Pfam" id="PF26113">
    <property type="entry name" value="GH16_XgeA"/>
    <property type="match status" value="1"/>
</dbReference>
<dbReference type="SMART" id="SM00321">
    <property type="entry name" value="WSC"/>
    <property type="match status" value="1"/>
</dbReference>
<dbReference type="PROSITE" id="PS51212">
    <property type="entry name" value="WSC"/>
    <property type="match status" value="1"/>
</dbReference>
<accession>A0A9P8N1A8</accession>
<dbReference type="InterPro" id="IPR050546">
    <property type="entry name" value="Glycosyl_Hydrlase_16"/>
</dbReference>
<evidence type="ECO:0000313" key="3">
    <source>
        <dbReference type="EMBL" id="KAH0965833.1"/>
    </source>
</evidence>
<comment type="caution">
    <text evidence="3">The sequence shown here is derived from an EMBL/GenBank/DDBJ whole genome shotgun (WGS) entry which is preliminary data.</text>
</comment>
<keyword evidence="4" id="KW-1185">Reference proteome</keyword>
<name>A0A9P8N1A8_9HYPO</name>
<protein>
    <submittedName>
        <fullName evidence="3">WSC domain-containing protein</fullName>
    </submittedName>
</protein>
<evidence type="ECO:0000259" key="1">
    <source>
        <dbReference type="PROSITE" id="PS51212"/>
    </source>
</evidence>
<dbReference type="GeneID" id="68352978"/>
<dbReference type="Pfam" id="PF01822">
    <property type="entry name" value="WSC"/>
    <property type="match status" value="1"/>
</dbReference>
<dbReference type="RefSeq" id="XP_044723346.1">
    <property type="nucleotide sequence ID" value="XM_044862320.1"/>
</dbReference>
<dbReference type="InterPro" id="IPR002889">
    <property type="entry name" value="WSC_carb-bd"/>
</dbReference>
<dbReference type="Proteomes" id="UP000824596">
    <property type="component" value="Unassembled WGS sequence"/>
</dbReference>
<gene>
    <name evidence="3" type="ORF">HRG_03849</name>
</gene>
<dbReference type="InterPro" id="IPR013320">
    <property type="entry name" value="ConA-like_dom_sf"/>
</dbReference>
<feature type="domain" description="WSC" evidence="1">
    <location>
        <begin position="363"/>
        <end position="456"/>
    </location>
</feature>
<dbReference type="Gene3D" id="2.60.120.200">
    <property type="match status" value="1"/>
</dbReference>
<dbReference type="SUPFAM" id="SSF49899">
    <property type="entry name" value="Concanavalin A-like lectins/glucanases"/>
    <property type="match status" value="1"/>
</dbReference>
<dbReference type="EMBL" id="JAIZPD010000003">
    <property type="protein sequence ID" value="KAH0965833.1"/>
    <property type="molecule type" value="Genomic_DNA"/>
</dbReference>
<dbReference type="InterPro" id="IPR000757">
    <property type="entry name" value="Beta-glucanase-like"/>
</dbReference>
<proteinExistence type="predicted"/>
<dbReference type="AlphaFoldDB" id="A0A9P8N1A8"/>
<dbReference type="CDD" id="cd02181">
    <property type="entry name" value="GH16_fungal_Lam16A_glucanase"/>
    <property type="match status" value="1"/>
</dbReference>
<evidence type="ECO:0000313" key="4">
    <source>
        <dbReference type="Proteomes" id="UP000824596"/>
    </source>
</evidence>
<evidence type="ECO:0000259" key="2">
    <source>
        <dbReference type="PROSITE" id="PS51762"/>
    </source>
</evidence>
<feature type="domain" description="GH16" evidence="2">
    <location>
        <begin position="1"/>
        <end position="253"/>
    </location>
</feature>
<dbReference type="PANTHER" id="PTHR10963:SF24">
    <property type="entry name" value="GLYCOSIDASE C21B10.07-RELATED"/>
    <property type="match status" value="1"/>
</dbReference>
<dbReference type="OrthoDB" id="192832at2759"/>
<reference evidence="3" key="1">
    <citation type="submission" date="2021-09" db="EMBL/GenBank/DDBJ databases">
        <title>A high-quality genome of the endoparasitic fungus Hirsutella rhossiliensis with a comparison of Hirsutella genomes reveals transposable elements contributing to genome size variation.</title>
        <authorList>
            <person name="Lin R."/>
            <person name="Jiao Y."/>
            <person name="Sun X."/>
            <person name="Ling J."/>
            <person name="Xie B."/>
            <person name="Cheng X."/>
        </authorList>
    </citation>
    <scope>NUCLEOTIDE SEQUENCE</scope>
    <source>
        <strain evidence="3">HR02</strain>
    </source>
</reference>
<dbReference type="GO" id="GO:0004553">
    <property type="term" value="F:hydrolase activity, hydrolyzing O-glycosyl compounds"/>
    <property type="evidence" value="ECO:0007669"/>
    <property type="project" value="InterPro"/>
</dbReference>
<organism evidence="3 4">
    <name type="scientific">Hirsutella rhossiliensis</name>
    <dbReference type="NCBI Taxonomy" id="111463"/>
    <lineage>
        <taxon>Eukaryota</taxon>
        <taxon>Fungi</taxon>
        <taxon>Dikarya</taxon>
        <taxon>Ascomycota</taxon>
        <taxon>Pezizomycotina</taxon>
        <taxon>Sordariomycetes</taxon>
        <taxon>Hypocreomycetidae</taxon>
        <taxon>Hypocreales</taxon>
        <taxon>Ophiocordycipitaceae</taxon>
        <taxon>Hirsutella</taxon>
    </lineage>
</organism>
<dbReference type="PROSITE" id="PS51762">
    <property type="entry name" value="GH16_2"/>
    <property type="match status" value="1"/>
</dbReference>
<sequence length="572" mass="61310">MAYSLATSFAGESLLSGFNWFDGSDPTHGFVSYQNRANAEAKGLFSVDENTGVVRLGVDHTNTYGVNEGRPSIRLESKESFNHGLFIADFLHMPPSQCGMWPAFWLYGDDWPNGGEVDIIEGINTAHQNSIAAHTSSGCTLASSSEEVFSGERQRTDCTTGSENIGCGFGSPANATSAYGDGFNAINGGVYVVDWNHKHIKVWHFERDKIPKDIEAKKPDPTQWAAPVAIFGGSSCDVDSFFKNMRLVINTNFCGDWGDAVWGRTDQCNAFASTCSDYVAKSPEAFANAYWDVRYIDTYQFSNDTTRVKPTISATNTTLATNTSTTASNKTATGTGGLSSGIAASFNISSATQAPANPTKIGKYAYLGCFGSRSGFQTFRNAKESEDMSLEMCVESCDGKTFAGVFEGMCLCAEALDADTRAMGVEEGAVCDHSCPGNDDEYCGGLRDRPAGMGNNSTMMPEQQRFTNVTRMNYVRAPAGRARRRNLPSTYLLSVYGDVTEPVPPAVLAPPPPPMASRGTGTRLVLLVTATAYRTAYPLQSATGSAAGRGSYVTGGALTSDKPMKGVTRRGE</sequence>